<proteinExistence type="predicted"/>
<dbReference type="InterPro" id="IPR002060">
    <property type="entry name" value="Squ/phyt_synthse"/>
</dbReference>
<sequence>LECFVPDADLNLLSTLVSTRQKTLGDRPFETVESVRQYGIGTSGTMMKAIMRVLIANKEQIMHSLGDRNFRVHLNEQTNEVVDALAEAMALVNLLR</sequence>
<dbReference type="Pfam" id="PF00494">
    <property type="entry name" value="SQS_PSY"/>
    <property type="match status" value="1"/>
</dbReference>
<name>A0A0M3JGZ8_ANISI</name>
<organism evidence="1">
    <name type="scientific">Anisakis simplex</name>
    <name type="common">Herring worm</name>
    <dbReference type="NCBI Taxonomy" id="6269"/>
    <lineage>
        <taxon>Eukaryota</taxon>
        <taxon>Metazoa</taxon>
        <taxon>Ecdysozoa</taxon>
        <taxon>Nematoda</taxon>
        <taxon>Chromadorea</taxon>
        <taxon>Rhabditida</taxon>
        <taxon>Spirurina</taxon>
        <taxon>Ascaridomorpha</taxon>
        <taxon>Ascaridoidea</taxon>
        <taxon>Anisakidae</taxon>
        <taxon>Anisakis</taxon>
        <taxon>Anisakis simplex complex</taxon>
    </lineage>
</organism>
<accession>A0A0M3JGZ8</accession>
<dbReference type="WBParaSite" id="ASIM_0000690701-mRNA-1">
    <property type="protein sequence ID" value="ASIM_0000690701-mRNA-1"/>
    <property type="gene ID" value="ASIM_0000690701"/>
</dbReference>
<dbReference type="Gene3D" id="1.10.600.10">
    <property type="entry name" value="Farnesyl Diphosphate Synthase"/>
    <property type="match status" value="1"/>
</dbReference>
<dbReference type="InterPro" id="IPR008949">
    <property type="entry name" value="Isoprenoid_synthase_dom_sf"/>
</dbReference>
<evidence type="ECO:0000313" key="1">
    <source>
        <dbReference type="WBParaSite" id="ASIM_0000690701-mRNA-1"/>
    </source>
</evidence>
<dbReference type="AlphaFoldDB" id="A0A0M3JGZ8"/>
<reference evidence="1" key="1">
    <citation type="submission" date="2017-02" db="UniProtKB">
        <authorList>
            <consortium name="WormBaseParasite"/>
        </authorList>
    </citation>
    <scope>IDENTIFICATION</scope>
</reference>
<protein>
    <submittedName>
        <fullName evidence="1">Phosphohydrolase</fullName>
    </submittedName>
</protein>